<dbReference type="GO" id="GO:0009306">
    <property type="term" value="P:protein secretion"/>
    <property type="evidence" value="ECO:0007669"/>
    <property type="project" value="InterPro"/>
</dbReference>
<feature type="coiled-coil region" evidence="10">
    <location>
        <begin position="191"/>
        <end position="232"/>
    </location>
</feature>
<comment type="similarity">
    <text evidence="2 9">Belongs to the membrane fusion protein (MFP) (TC 8.A.1) family.</text>
</comment>
<gene>
    <name evidence="13" type="ORF">EHO51_00100</name>
</gene>
<dbReference type="PANTHER" id="PTHR30386">
    <property type="entry name" value="MEMBRANE FUSION SUBUNIT OF EMRAB-TOLC MULTIDRUG EFFLUX PUMP"/>
    <property type="match status" value="1"/>
</dbReference>
<keyword evidence="4 9" id="KW-1003">Cell membrane</keyword>
<feature type="domain" description="Multidrug resistance protein MdtA-like barrel-sandwich hybrid" evidence="11">
    <location>
        <begin position="96"/>
        <end position="353"/>
    </location>
</feature>
<dbReference type="AlphaFoldDB" id="A0A3G8M010"/>
<dbReference type="Pfam" id="PF25917">
    <property type="entry name" value="BSH_RND"/>
    <property type="match status" value="1"/>
</dbReference>
<keyword evidence="5 9" id="KW-0997">Cell inner membrane</keyword>
<evidence type="ECO:0000259" key="11">
    <source>
        <dbReference type="Pfam" id="PF25917"/>
    </source>
</evidence>
<sequence length="497" mass="55115">MRLKRKINLAKPSADGLPRLRAAAEQLALVKWARSDGEFLPAAISIMETPPSPIHIGLLWAICLLLSVALTWMYFGHIDIIAIAQGKIQPAGRVKTIQPLETGRVVAIHVENGRHVAAGEVLVELDPAEAAADERGSSIVYLAYVAEKVRRKASLNAIANNSYDKEIAVDWPKEIPDQLKEREGRILRGDLRQLLSSLKSIDAQLDQKEEEQKRLKNTIASQESLLATLKERVLMRKGLLARGSTPRAAVIDSIEALQVQQTNLATQQGQLTEAQAASRVLRQERTKQVDAFVAENEQKLGEAERQIDDFEQRHNKAHEKTEHMTIRSPIAGTVFGLSVTTKNQVLTTGEELMRIVPDDADLEIECYIQNKDIGFIKKNQPAIVKIESFPFTRYGSLDATVTRVAHDAIPEPDAQALEGNPTKPAKNSYFGGAQRTQNLVFPVTLRSERSTMNIDGVDVPLSPGMGVTVEIKTGRRRILEYLFSPLLEVASRAMKER</sequence>
<dbReference type="InterPro" id="IPR050739">
    <property type="entry name" value="MFP"/>
</dbReference>
<evidence type="ECO:0000256" key="7">
    <source>
        <dbReference type="ARBA" id="ARBA00022989"/>
    </source>
</evidence>
<comment type="subcellular location">
    <subcellularLocation>
        <location evidence="1 9">Cell inner membrane</location>
        <topology evidence="1 9">Single-pass membrane protein</topology>
    </subcellularLocation>
</comment>
<feature type="transmembrane region" description="Helical" evidence="9">
    <location>
        <begin position="56"/>
        <end position="75"/>
    </location>
</feature>
<evidence type="ECO:0000313" key="13">
    <source>
        <dbReference type="EMBL" id="AZG75283.1"/>
    </source>
</evidence>
<dbReference type="EMBL" id="CP034086">
    <property type="protein sequence ID" value="AZG75283.1"/>
    <property type="molecule type" value="Genomic_DNA"/>
</dbReference>
<dbReference type="Proteomes" id="UP000273982">
    <property type="component" value="Chromosome"/>
</dbReference>
<reference evidence="13 14" key="1">
    <citation type="submission" date="2018-11" db="EMBL/GenBank/DDBJ databases">
        <title>Genome squencing of methanotrophic bacteria isolated from alkaline groundwater in Korea.</title>
        <authorList>
            <person name="Nguyen L.N."/>
        </authorList>
    </citation>
    <scope>NUCLEOTIDE SEQUENCE [LARGE SCALE GENOMIC DNA]</scope>
    <source>
        <strain evidence="13 14">GW6</strain>
    </source>
</reference>
<keyword evidence="8 9" id="KW-0472">Membrane</keyword>
<evidence type="ECO:0000256" key="10">
    <source>
        <dbReference type="SAM" id="Coils"/>
    </source>
</evidence>
<evidence type="ECO:0000259" key="12">
    <source>
        <dbReference type="Pfam" id="PF26002"/>
    </source>
</evidence>
<keyword evidence="3 9" id="KW-0813">Transport</keyword>
<evidence type="ECO:0000256" key="4">
    <source>
        <dbReference type="ARBA" id="ARBA00022475"/>
    </source>
</evidence>
<dbReference type="InterPro" id="IPR058625">
    <property type="entry name" value="MdtA-like_BSH"/>
</dbReference>
<keyword evidence="7 9" id="KW-1133">Transmembrane helix</keyword>
<evidence type="ECO:0000256" key="1">
    <source>
        <dbReference type="ARBA" id="ARBA00004377"/>
    </source>
</evidence>
<dbReference type="InterPro" id="IPR010129">
    <property type="entry name" value="T1SS_HlyD"/>
</dbReference>
<feature type="coiled-coil region" evidence="10">
    <location>
        <begin position="293"/>
        <end position="320"/>
    </location>
</feature>
<keyword evidence="10" id="KW-0175">Coiled coil</keyword>
<dbReference type="NCBIfam" id="TIGR01843">
    <property type="entry name" value="type_I_hlyD"/>
    <property type="match status" value="1"/>
</dbReference>
<dbReference type="PROSITE" id="PS00543">
    <property type="entry name" value="HLYD_FAMILY"/>
    <property type="match status" value="1"/>
</dbReference>
<evidence type="ECO:0000256" key="8">
    <source>
        <dbReference type="ARBA" id="ARBA00023136"/>
    </source>
</evidence>
<dbReference type="Gene3D" id="2.40.50.100">
    <property type="match status" value="1"/>
</dbReference>
<evidence type="ECO:0000256" key="2">
    <source>
        <dbReference type="ARBA" id="ARBA00009477"/>
    </source>
</evidence>
<accession>A0A3G8M010</accession>
<evidence type="ECO:0000256" key="3">
    <source>
        <dbReference type="ARBA" id="ARBA00022448"/>
    </source>
</evidence>
<feature type="domain" description="AprE-like beta-barrel" evidence="12">
    <location>
        <begin position="362"/>
        <end position="414"/>
    </location>
</feature>
<dbReference type="PRINTS" id="PR01490">
    <property type="entry name" value="RTXTOXIND"/>
</dbReference>
<proteinExistence type="inferred from homology"/>
<dbReference type="InterPro" id="IPR006144">
    <property type="entry name" value="Secretion_HlyD_CS"/>
</dbReference>
<dbReference type="RefSeq" id="WP_124737189.1">
    <property type="nucleotide sequence ID" value="NZ_CP034086.1"/>
</dbReference>
<evidence type="ECO:0000313" key="14">
    <source>
        <dbReference type="Proteomes" id="UP000273982"/>
    </source>
</evidence>
<dbReference type="GO" id="GO:0005886">
    <property type="term" value="C:plasma membrane"/>
    <property type="evidence" value="ECO:0007669"/>
    <property type="project" value="UniProtKB-SubCell"/>
</dbReference>
<dbReference type="Gene3D" id="2.40.30.170">
    <property type="match status" value="1"/>
</dbReference>
<keyword evidence="6 9" id="KW-0812">Transmembrane</keyword>
<dbReference type="KEGG" id="mros:EHO51_00100"/>
<dbReference type="PANTHER" id="PTHR30386:SF27">
    <property type="entry name" value="MEMBRANE FUSION PROTEIN (MFP) FAMILY PROTEIN"/>
    <property type="match status" value="1"/>
</dbReference>
<dbReference type="Pfam" id="PF26002">
    <property type="entry name" value="Beta-barrel_AprE"/>
    <property type="match status" value="1"/>
</dbReference>
<dbReference type="InterPro" id="IPR058982">
    <property type="entry name" value="Beta-barrel_AprE"/>
</dbReference>
<protein>
    <recommendedName>
        <fullName evidence="9">Membrane fusion protein (MFP) family protein</fullName>
    </recommendedName>
</protein>
<evidence type="ECO:0000256" key="6">
    <source>
        <dbReference type="ARBA" id="ARBA00022692"/>
    </source>
</evidence>
<evidence type="ECO:0000256" key="5">
    <source>
        <dbReference type="ARBA" id="ARBA00022519"/>
    </source>
</evidence>
<organism evidence="13 14">
    <name type="scientific">Methylocystis rosea</name>
    <dbReference type="NCBI Taxonomy" id="173366"/>
    <lineage>
        <taxon>Bacteria</taxon>
        <taxon>Pseudomonadati</taxon>
        <taxon>Pseudomonadota</taxon>
        <taxon>Alphaproteobacteria</taxon>
        <taxon>Hyphomicrobiales</taxon>
        <taxon>Methylocystaceae</taxon>
        <taxon>Methylocystis</taxon>
    </lineage>
</organism>
<name>A0A3G8M010_9HYPH</name>
<evidence type="ECO:0000256" key="9">
    <source>
        <dbReference type="RuleBase" id="RU365093"/>
    </source>
</evidence>